<dbReference type="FunFam" id="3.30.200.20:FF:000180">
    <property type="entry name" value="serine/threonine-protein kinase STY46-like"/>
    <property type="match status" value="1"/>
</dbReference>
<dbReference type="EMBL" id="JACGWK010000005">
    <property type="protein sequence ID" value="KAL0354002.1"/>
    <property type="molecule type" value="Genomic_DNA"/>
</dbReference>
<dbReference type="InterPro" id="IPR051681">
    <property type="entry name" value="Ser/Thr_Kinases-Pseudokinases"/>
</dbReference>
<dbReference type="Pfam" id="PF00069">
    <property type="entry name" value="Pkinase"/>
    <property type="match status" value="1"/>
</dbReference>
<dbReference type="CDD" id="cd13999">
    <property type="entry name" value="STKc_MAP3K-like"/>
    <property type="match status" value="1"/>
</dbReference>
<organism evidence="6">
    <name type="scientific">Sesamum angustifolium</name>
    <dbReference type="NCBI Taxonomy" id="2727405"/>
    <lineage>
        <taxon>Eukaryota</taxon>
        <taxon>Viridiplantae</taxon>
        <taxon>Streptophyta</taxon>
        <taxon>Embryophyta</taxon>
        <taxon>Tracheophyta</taxon>
        <taxon>Spermatophyta</taxon>
        <taxon>Magnoliopsida</taxon>
        <taxon>eudicotyledons</taxon>
        <taxon>Gunneridae</taxon>
        <taxon>Pentapetalae</taxon>
        <taxon>asterids</taxon>
        <taxon>lamiids</taxon>
        <taxon>Lamiales</taxon>
        <taxon>Pedaliaceae</taxon>
        <taxon>Sesamum</taxon>
    </lineage>
</organism>
<dbReference type="InterPro" id="IPR011009">
    <property type="entry name" value="Kinase-like_dom_sf"/>
</dbReference>
<dbReference type="Gene3D" id="1.10.510.10">
    <property type="entry name" value="Transferase(Phosphotransferase) domain 1"/>
    <property type="match status" value="1"/>
</dbReference>
<name>A0AAW2PCN4_9LAMI</name>
<dbReference type="InterPro" id="IPR000719">
    <property type="entry name" value="Prot_kinase_dom"/>
</dbReference>
<reference evidence="6" key="2">
    <citation type="journal article" date="2024" name="Plant">
        <title>Genomic evolution and insights into agronomic trait innovations of Sesamum species.</title>
        <authorList>
            <person name="Miao H."/>
            <person name="Wang L."/>
            <person name="Qu L."/>
            <person name="Liu H."/>
            <person name="Sun Y."/>
            <person name="Le M."/>
            <person name="Wang Q."/>
            <person name="Wei S."/>
            <person name="Zheng Y."/>
            <person name="Lin W."/>
            <person name="Duan Y."/>
            <person name="Cao H."/>
            <person name="Xiong S."/>
            <person name="Wang X."/>
            <person name="Wei L."/>
            <person name="Li C."/>
            <person name="Ma Q."/>
            <person name="Ju M."/>
            <person name="Zhao R."/>
            <person name="Li G."/>
            <person name="Mu C."/>
            <person name="Tian Q."/>
            <person name="Mei H."/>
            <person name="Zhang T."/>
            <person name="Gao T."/>
            <person name="Zhang H."/>
        </authorList>
    </citation>
    <scope>NUCLEOTIDE SEQUENCE</scope>
    <source>
        <strain evidence="6">G01</strain>
    </source>
</reference>
<dbReference type="PANTHER" id="PTHR44329">
    <property type="entry name" value="SERINE/THREONINE-PROTEIN KINASE TNNI3K-RELATED"/>
    <property type="match status" value="1"/>
</dbReference>
<dbReference type="SUPFAM" id="SSF56112">
    <property type="entry name" value="Protein kinase-like (PK-like)"/>
    <property type="match status" value="1"/>
</dbReference>
<comment type="caution">
    <text evidence="6">The sequence shown here is derived from an EMBL/GenBank/DDBJ whole genome shotgun (WGS) entry which is preliminary data.</text>
</comment>
<dbReference type="PANTHER" id="PTHR44329:SF140">
    <property type="entry name" value="INACTIVE PROTEIN TYROSINE KINASE PTKL"/>
    <property type="match status" value="1"/>
</dbReference>
<reference evidence="6" key="1">
    <citation type="submission" date="2020-06" db="EMBL/GenBank/DDBJ databases">
        <authorList>
            <person name="Li T."/>
            <person name="Hu X."/>
            <person name="Zhang T."/>
            <person name="Song X."/>
            <person name="Zhang H."/>
            <person name="Dai N."/>
            <person name="Sheng W."/>
            <person name="Hou X."/>
            <person name="Wei L."/>
        </authorList>
    </citation>
    <scope>NUCLEOTIDE SEQUENCE</scope>
    <source>
        <strain evidence="6">G01</strain>
        <tissue evidence="6">Leaf</tissue>
    </source>
</reference>
<feature type="domain" description="Protein kinase" evidence="5">
    <location>
        <begin position="115"/>
        <end position="403"/>
    </location>
</feature>
<gene>
    <name evidence="6" type="ORF">Sangu_0981500</name>
</gene>
<dbReference type="PROSITE" id="PS50011">
    <property type="entry name" value="PROTEIN_KINASE_DOM"/>
    <property type="match status" value="1"/>
</dbReference>
<evidence type="ECO:0000259" key="5">
    <source>
        <dbReference type="PROSITE" id="PS50011"/>
    </source>
</evidence>
<proteinExistence type="predicted"/>
<evidence type="ECO:0000256" key="3">
    <source>
        <dbReference type="ARBA" id="ARBA00022777"/>
    </source>
</evidence>
<dbReference type="AlphaFoldDB" id="A0AAW2PCN4"/>
<keyword evidence="1" id="KW-0808">Transferase</keyword>
<dbReference type="GO" id="GO:0005524">
    <property type="term" value="F:ATP binding"/>
    <property type="evidence" value="ECO:0007669"/>
    <property type="project" value="UniProtKB-KW"/>
</dbReference>
<dbReference type="PIRSF" id="PIRSF000654">
    <property type="entry name" value="Integrin-linked_kinase"/>
    <property type="match status" value="1"/>
</dbReference>
<keyword evidence="3 6" id="KW-0418">Kinase</keyword>
<evidence type="ECO:0000256" key="2">
    <source>
        <dbReference type="ARBA" id="ARBA00022741"/>
    </source>
</evidence>
<dbReference type="GO" id="GO:0007229">
    <property type="term" value="P:integrin-mediated signaling pathway"/>
    <property type="evidence" value="ECO:0007669"/>
    <property type="project" value="UniProtKB-KW"/>
</dbReference>
<protein>
    <submittedName>
        <fullName evidence="6">Integrin-linked protein kinase</fullName>
    </submittedName>
</protein>
<dbReference type="GO" id="GO:0004674">
    <property type="term" value="F:protein serine/threonine kinase activity"/>
    <property type="evidence" value="ECO:0007669"/>
    <property type="project" value="TreeGrafter"/>
</dbReference>
<evidence type="ECO:0000313" key="6">
    <source>
        <dbReference type="EMBL" id="KAL0354002.1"/>
    </source>
</evidence>
<keyword evidence="2" id="KW-0547">Nucleotide-binding</keyword>
<dbReference type="Gene3D" id="3.30.200.20">
    <property type="entry name" value="Phosphorylase Kinase, domain 1"/>
    <property type="match status" value="1"/>
</dbReference>
<evidence type="ECO:0000256" key="4">
    <source>
        <dbReference type="ARBA" id="ARBA00022840"/>
    </source>
</evidence>
<sequence>MESKLQRRFTLGRPPGNDAALASDVSVSAEEELDSGVRLMYSANGRFGDSGAVGFWDRLLMAATVLPGTDGHAIYYKNNDVIKLLEAHGAKPPMAPMHVQNAREVPEYEIDPRELDFTNSVGITKGTFCIASWRGIQVAVKKLGEEFFIDEEKVKAFRDELTLLQKIRHPNVVQFLGAVTQSTPMMIVTEYLPKGDFGAYLKRRGALKLTTAIKFALDIARGMNYLHEHKPEAIIHRDLEPSNILRDDSGHLKVADFGLSKLMKVAKTIKKTSLHLANRLLFIGKSDMTLINPGRYAAPEVFRNEEYDTKVDVFSFALILQEMIEGCPPFPKRKEIEVAKAYVAKERPPFEAPLKRYAHGLRQILTRSNGFYRLIEDCWDEKPSKRPTFGEIILKLDEINKHYCRKRQWKV</sequence>
<evidence type="ECO:0000256" key="1">
    <source>
        <dbReference type="ARBA" id="ARBA00022679"/>
    </source>
</evidence>
<accession>A0AAW2PCN4</accession>
<keyword evidence="6" id="KW-0401">Integrin</keyword>
<keyword evidence="4" id="KW-0067">ATP-binding</keyword>